<evidence type="ECO:0000256" key="8">
    <source>
        <dbReference type="ARBA" id="ARBA00023125"/>
    </source>
</evidence>
<dbReference type="GO" id="GO:0019104">
    <property type="term" value="F:DNA N-glycosylase activity"/>
    <property type="evidence" value="ECO:0007669"/>
    <property type="project" value="UniProtKB-UniRule"/>
</dbReference>
<comment type="similarity">
    <text evidence="1 12">Belongs to the Nth/MutY family.</text>
</comment>
<feature type="domain" description="HhH-GPD" evidence="13">
    <location>
        <begin position="39"/>
        <end position="186"/>
    </location>
</feature>
<dbReference type="Proteomes" id="UP000196475">
    <property type="component" value="Unassembled WGS sequence"/>
</dbReference>
<dbReference type="Pfam" id="PF00633">
    <property type="entry name" value="HHH"/>
    <property type="match status" value="1"/>
</dbReference>
<dbReference type="Pfam" id="PF10576">
    <property type="entry name" value="EndIII_4Fe-2S"/>
    <property type="match status" value="1"/>
</dbReference>
<keyword evidence="10 12" id="KW-0456">Lyase</keyword>
<evidence type="ECO:0000259" key="13">
    <source>
        <dbReference type="SMART" id="SM00478"/>
    </source>
</evidence>
<dbReference type="Gene3D" id="1.10.340.30">
    <property type="entry name" value="Hypothetical protein, domain 2"/>
    <property type="match status" value="1"/>
</dbReference>
<dbReference type="SUPFAM" id="SSF48150">
    <property type="entry name" value="DNA-glycosylase"/>
    <property type="match status" value="1"/>
</dbReference>
<dbReference type="InterPro" id="IPR004036">
    <property type="entry name" value="Endonuclease-III-like_CS2"/>
</dbReference>
<gene>
    <name evidence="12" type="primary">nth</name>
    <name evidence="14" type="ORF">BAA01_01660</name>
</gene>
<evidence type="ECO:0000256" key="1">
    <source>
        <dbReference type="ARBA" id="ARBA00008343"/>
    </source>
</evidence>
<dbReference type="InterPro" id="IPR005759">
    <property type="entry name" value="Nth"/>
</dbReference>
<comment type="function">
    <text evidence="12">DNA repair enzyme that has both DNA N-glycosylase activity and AP-lyase activity. The DNA N-glycosylase activity releases various damaged pyrimidines from DNA by cleaving the N-glycosidic bond, leaving an AP (apurinic/apyrimidinic) site. The AP-lyase activity cleaves the phosphodiester bond 3' to the AP site by a beta-elimination, leaving a 3'-terminal unsaturated sugar and a product with a terminal 5'-phosphate.</text>
</comment>
<evidence type="ECO:0000256" key="4">
    <source>
        <dbReference type="ARBA" id="ARBA00022763"/>
    </source>
</evidence>
<keyword evidence="5 12" id="KW-0378">Hydrolase</keyword>
<evidence type="ECO:0000256" key="12">
    <source>
        <dbReference type="HAMAP-Rule" id="MF_00942"/>
    </source>
</evidence>
<dbReference type="EMBL" id="LZRT01000094">
    <property type="protein sequence ID" value="OUM86079.1"/>
    <property type="molecule type" value="Genomic_DNA"/>
</dbReference>
<dbReference type="SMART" id="SM00478">
    <property type="entry name" value="ENDO3c"/>
    <property type="match status" value="1"/>
</dbReference>
<dbReference type="GO" id="GO:0140078">
    <property type="term" value="F:class I DNA-(apurinic or apyrimidinic site) endonuclease activity"/>
    <property type="evidence" value="ECO:0007669"/>
    <property type="project" value="UniProtKB-EC"/>
</dbReference>
<accession>A0A1Y3PP45</accession>
<evidence type="ECO:0000256" key="10">
    <source>
        <dbReference type="ARBA" id="ARBA00023239"/>
    </source>
</evidence>
<dbReference type="InterPro" id="IPR003265">
    <property type="entry name" value="HhH-GPD_domain"/>
</dbReference>
<dbReference type="PIRSF" id="PIRSF001435">
    <property type="entry name" value="Nth"/>
    <property type="match status" value="1"/>
</dbReference>
<dbReference type="PANTHER" id="PTHR10359">
    <property type="entry name" value="A/G-SPECIFIC ADENINE GLYCOSYLASE/ENDONUCLEASE III"/>
    <property type="match status" value="1"/>
</dbReference>
<dbReference type="GO" id="GO:0051539">
    <property type="term" value="F:4 iron, 4 sulfur cluster binding"/>
    <property type="evidence" value="ECO:0007669"/>
    <property type="project" value="UniProtKB-UniRule"/>
</dbReference>
<organism evidence="14 15">
    <name type="scientific">Bacillus thermozeamaize</name>
    <dbReference type="NCBI Taxonomy" id="230954"/>
    <lineage>
        <taxon>Bacteria</taxon>
        <taxon>Bacillati</taxon>
        <taxon>Bacillota</taxon>
        <taxon>Bacilli</taxon>
        <taxon>Bacillales</taxon>
        <taxon>Bacillaceae</taxon>
        <taxon>Bacillus</taxon>
    </lineage>
</organism>
<dbReference type="GO" id="GO:0006285">
    <property type="term" value="P:base-excision repair, AP site formation"/>
    <property type="evidence" value="ECO:0007669"/>
    <property type="project" value="TreeGrafter"/>
</dbReference>
<keyword evidence="2 12" id="KW-0004">4Fe-4S</keyword>
<feature type="binding site" evidence="12">
    <location>
        <position position="188"/>
    </location>
    <ligand>
        <name>[4Fe-4S] cluster</name>
        <dbReference type="ChEBI" id="CHEBI:49883"/>
    </ligand>
</feature>
<evidence type="ECO:0000256" key="3">
    <source>
        <dbReference type="ARBA" id="ARBA00022723"/>
    </source>
</evidence>
<dbReference type="HAMAP" id="MF_00942">
    <property type="entry name" value="Nth"/>
    <property type="match status" value="1"/>
</dbReference>
<name>A0A1Y3PP45_9BACI</name>
<reference evidence="15" key="1">
    <citation type="submission" date="2016-06" db="EMBL/GenBank/DDBJ databases">
        <authorList>
            <person name="Nascimento L."/>
            <person name="Pereira R.V."/>
            <person name="Martins L.F."/>
            <person name="Quaggio R.B."/>
            <person name="Silva A.M."/>
            <person name="Setubal J.C."/>
        </authorList>
    </citation>
    <scope>NUCLEOTIDE SEQUENCE [LARGE SCALE GENOMIC DNA]</scope>
</reference>
<dbReference type="Pfam" id="PF00730">
    <property type="entry name" value="HhH-GPD"/>
    <property type="match status" value="1"/>
</dbReference>
<dbReference type="GO" id="GO:0003677">
    <property type="term" value="F:DNA binding"/>
    <property type="evidence" value="ECO:0007669"/>
    <property type="project" value="UniProtKB-UniRule"/>
</dbReference>
<keyword evidence="7 12" id="KW-0411">Iron-sulfur</keyword>
<keyword evidence="6 12" id="KW-0408">Iron</keyword>
<evidence type="ECO:0000256" key="9">
    <source>
        <dbReference type="ARBA" id="ARBA00023204"/>
    </source>
</evidence>
<feature type="binding site" evidence="12">
    <location>
        <position position="195"/>
    </location>
    <ligand>
        <name>[4Fe-4S] cluster</name>
        <dbReference type="ChEBI" id="CHEBI:49883"/>
    </ligand>
</feature>
<feature type="binding site" evidence="12">
    <location>
        <position position="204"/>
    </location>
    <ligand>
        <name>[4Fe-4S] cluster</name>
        <dbReference type="ChEBI" id="CHEBI:49883"/>
    </ligand>
</feature>
<dbReference type="InterPro" id="IPR023170">
    <property type="entry name" value="HhH_base_excis_C"/>
</dbReference>
<keyword evidence="11 12" id="KW-0326">Glycosidase</keyword>
<dbReference type="NCBIfam" id="TIGR01083">
    <property type="entry name" value="nth"/>
    <property type="match status" value="1"/>
</dbReference>
<dbReference type="FunFam" id="1.10.340.30:FF:000001">
    <property type="entry name" value="Endonuclease III"/>
    <property type="match status" value="1"/>
</dbReference>
<dbReference type="EC" id="4.2.99.18" evidence="12"/>
<comment type="cofactor">
    <cofactor evidence="12">
        <name>[4Fe-4S] cluster</name>
        <dbReference type="ChEBI" id="CHEBI:49883"/>
    </cofactor>
    <text evidence="12">Binds 1 [4Fe-4S] cluster.</text>
</comment>
<keyword evidence="14" id="KW-0255">Endonuclease</keyword>
<dbReference type="PROSITE" id="PS01155">
    <property type="entry name" value="ENDONUCLEASE_III_2"/>
    <property type="match status" value="1"/>
</dbReference>
<dbReference type="Gene3D" id="1.10.1670.10">
    <property type="entry name" value="Helix-hairpin-Helix base-excision DNA repair enzymes (C-terminal)"/>
    <property type="match status" value="1"/>
</dbReference>
<evidence type="ECO:0000313" key="14">
    <source>
        <dbReference type="EMBL" id="OUM86079.1"/>
    </source>
</evidence>
<dbReference type="InterPro" id="IPR003651">
    <property type="entry name" value="Endonuclease3_FeS-loop_motif"/>
</dbReference>
<dbReference type="InterPro" id="IPR000445">
    <property type="entry name" value="HhH_motif"/>
</dbReference>
<dbReference type="FunFam" id="1.10.1670.10:FF:000001">
    <property type="entry name" value="Endonuclease III"/>
    <property type="match status" value="1"/>
</dbReference>
<feature type="binding site" evidence="12">
    <location>
        <position position="198"/>
    </location>
    <ligand>
        <name>[4Fe-4S] cluster</name>
        <dbReference type="ChEBI" id="CHEBI:49883"/>
    </ligand>
</feature>
<dbReference type="GO" id="GO:0046872">
    <property type="term" value="F:metal ion binding"/>
    <property type="evidence" value="ECO:0007669"/>
    <property type="project" value="UniProtKB-KW"/>
</dbReference>
<keyword evidence="3 12" id="KW-0479">Metal-binding</keyword>
<comment type="catalytic activity">
    <reaction evidence="12">
        <text>2'-deoxyribonucleotide-(2'-deoxyribose 5'-phosphate)-2'-deoxyribonucleotide-DNA = a 3'-end 2'-deoxyribonucleotide-(2,3-dehydro-2,3-deoxyribose 5'-phosphate)-DNA + a 5'-end 5'-phospho-2'-deoxyribonucleoside-DNA + H(+)</text>
        <dbReference type="Rhea" id="RHEA:66592"/>
        <dbReference type="Rhea" id="RHEA-COMP:13180"/>
        <dbReference type="Rhea" id="RHEA-COMP:16897"/>
        <dbReference type="Rhea" id="RHEA-COMP:17067"/>
        <dbReference type="ChEBI" id="CHEBI:15378"/>
        <dbReference type="ChEBI" id="CHEBI:136412"/>
        <dbReference type="ChEBI" id="CHEBI:157695"/>
        <dbReference type="ChEBI" id="CHEBI:167181"/>
        <dbReference type="EC" id="4.2.99.18"/>
    </reaction>
</comment>
<evidence type="ECO:0000256" key="5">
    <source>
        <dbReference type="ARBA" id="ARBA00022801"/>
    </source>
</evidence>
<keyword evidence="8 12" id="KW-0238">DNA-binding</keyword>
<proteinExistence type="inferred from homology"/>
<evidence type="ECO:0000256" key="11">
    <source>
        <dbReference type="ARBA" id="ARBA00023295"/>
    </source>
</evidence>
<dbReference type="PANTHER" id="PTHR10359:SF18">
    <property type="entry name" value="ENDONUCLEASE III"/>
    <property type="match status" value="1"/>
</dbReference>
<dbReference type="InterPro" id="IPR011257">
    <property type="entry name" value="DNA_glycosylase"/>
</dbReference>
<keyword evidence="4 12" id="KW-0227">DNA damage</keyword>
<evidence type="ECO:0000256" key="6">
    <source>
        <dbReference type="ARBA" id="ARBA00023004"/>
    </source>
</evidence>
<evidence type="ECO:0000313" key="15">
    <source>
        <dbReference type="Proteomes" id="UP000196475"/>
    </source>
</evidence>
<comment type="caution">
    <text evidence="14">The sequence shown here is derived from an EMBL/GenBank/DDBJ whole genome shotgun (WGS) entry which is preliminary data.</text>
</comment>
<keyword evidence="14" id="KW-0540">Nuclease</keyword>
<dbReference type="SMART" id="SM00525">
    <property type="entry name" value="FES"/>
    <property type="match status" value="1"/>
</dbReference>
<evidence type="ECO:0000256" key="7">
    <source>
        <dbReference type="ARBA" id="ARBA00023014"/>
    </source>
</evidence>
<protein>
    <recommendedName>
        <fullName evidence="12">Endonuclease III</fullName>
        <ecNumber evidence="12">4.2.99.18</ecNumber>
    </recommendedName>
    <alternativeName>
        <fullName evidence="12">DNA-(apurinic or apyrimidinic site) lyase</fullName>
    </alternativeName>
</protein>
<evidence type="ECO:0000256" key="2">
    <source>
        <dbReference type="ARBA" id="ARBA00022485"/>
    </source>
</evidence>
<dbReference type="AlphaFoldDB" id="A0A1Y3PP45"/>
<dbReference type="CDD" id="cd00056">
    <property type="entry name" value="ENDO3c"/>
    <property type="match status" value="1"/>
</dbReference>
<keyword evidence="9 12" id="KW-0234">DNA repair</keyword>
<sequence>MDRSVRTKKILNILEQTYPDAHCELNYRNPFELLIATILSAQSTDQRVNEVTAELFQKYPTPESFLTLSQEELAAEIRGIGLYRNKSKNILKTCRILVEEYNGQVPSDREALESLPGVGRKTANVVLSNAFGVPAIAVDTHVFRVANRLGLADSDDVRETEEQLMRRIPKTKWSQAHHWLIWHGRRICHARNPQCHRCPLLEVCRYGQQRK</sequence>